<evidence type="ECO:0000313" key="17">
    <source>
        <dbReference type="EMBL" id="CAG9097969.1"/>
    </source>
</evidence>
<keyword evidence="8 13" id="KW-0175">Coiled coil</keyword>
<dbReference type="GO" id="GO:0051959">
    <property type="term" value="F:dynein light intermediate chain binding"/>
    <property type="evidence" value="ECO:0007669"/>
    <property type="project" value="InterPro"/>
</dbReference>
<dbReference type="EMBL" id="CAJHNJ030000005">
    <property type="protein sequence ID" value="CAG9097969.1"/>
    <property type="molecule type" value="Genomic_DNA"/>
</dbReference>
<dbReference type="Pfam" id="PF12780">
    <property type="entry name" value="AAA_8"/>
    <property type="match status" value="2"/>
</dbReference>
<feature type="domain" description="Dynein heavy chain ATP-binding dynein motor region" evidence="16">
    <location>
        <begin position="794"/>
        <end position="867"/>
    </location>
</feature>
<dbReference type="PANTHER" id="PTHR22878">
    <property type="entry name" value="DYNEIN HEAVY CHAIN 6, AXONEMAL-LIKE-RELATED"/>
    <property type="match status" value="1"/>
</dbReference>
<evidence type="ECO:0000256" key="13">
    <source>
        <dbReference type="SAM" id="Coils"/>
    </source>
</evidence>
<evidence type="ECO:0000313" key="18">
    <source>
        <dbReference type="Proteomes" id="UP000653454"/>
    </source>
</evidence>
<dbReference type="GO" id="GO:0030286">
    <property type="term" value="C:dynein complex"/>
    <property type="evidence" value="ECO:0007669"/>
    <property type="project" value="UniProtKB-KW"/>
</dbReference>
<accession>A0A8S4DG96</accession>
<dbReference type="Pfam" id="PF12777">
    <property type="entry name" value="MT"/>
    <property type="match status" value="1"/>
</dbReference>
<keyword evidence="4" id="KW-0493">Microtubule</keyword>
<evidence type="ECO:0000256" key="11">
    <source>
        <dbReference type="ARBA" id="ARBA00023212"/>
    </source>
</evidence>
<dbReference type="InterPro" id="IPR024317">
    <property type="entry name" value="Dynein_heavy_chain_D4_dom"/>
</dbReference>
<keyword evidence="12" id="KW-0966">Cell projection</keyword>
<keyword evidence="5" id="KW-0547">Nucleotide-binding</keyword>
<dbReference type="FunFam" id="3.40.50.300:FF:002141">
    <property type="entry name" value="Dynein heavy chain"/>
    <property type="match status" value="1"/>
</dbReference>
<feature type="domain" description="Dynein heavy chain AAA module D4" evidence="15">
    <location>
        <begin position="49"/>
        <end position="293"/>
    </location>
</feature>
<dbReference type="GO" id="GO:0005874">
    <property type="term" value="C:microtubule"/>
    <property type="evidence" value="ECO:0007669"/>
    <property type="project" value="UniProtKB-KW"/>
</dbReference>
<dbReference type="PANTHER" id="PTHR22878:SF70">
    <property type="entry name" value="DYNEIN HEAVY CHAIN 2, AXONEMAL"/>
    <property type="match status" value="1"/>
</dbReference>
<keyword evidence="7" id="KW-0243">Dynein</keyword>
<dbReference type="Proteomes" id="UP000653454">
    <property type="component" value="Unassembled WGS sequence"/>
</dbReference>
<comment type="subcellular location">
    <subcellularLocation>
        <location evidence="1">Cytoplasm</location>
        <location evidence="1">Cytoskeleton</location>
        <location evidence="1">Cilium axoneme</location>
    </subcellularLocation>
</comment>
<organism evidence="17 18">
    <name type="scientific">Plutella xylostella</name>
    <name type="common">Diamondback moth</name>
    <name type="synonym">Plutella maculipennis</name>
    <dbReference type="NCBI Taxonomy" id="51655"/>
    <lineage>
        <taxon>Eukaryota</taxon>
        <taxon>Metazoa</taxon>
        <taxon>Ecdysozoa</taxon>
        <taxon>Arthropoda</taxon>
        <taxon>Hexapoda</taxon>
        <taxon>Insecta</taxon>
        <taxon>Pterygota</taxon>
        <taxon>Neoptera</taxon>
        <taxon>Endopterygota</taxon>
        <taxon>Lepidoptera</taxon>
        <taxon>Glossata</taxon>
        <taxon>Ditrysia</taxon>
        <taxon>Yponomeutoidea</taxon>
        <taxon>Plutellidae</taxon>
        <taxon>Plutella</taxon>
    </lineage>
</organism>
<dbReference type="Pfam" id="PF12781">
    <property type="entry name" value="AAA_9"/>
    <property type="match status" value="1"/>
</dbReference>
<dbReference type="FunFam" id="1.20.920.20:FF:000006">
    <property type="entry name" value="Dynein, axonemal, heavy chain 6"/>
    <property type="match status" value="1"/>
</dbReference>
<proteinExistence type="inferred from homology"/>
<dbReference type="GO" id="GO:0045505">
    <property type="term" value="F:dynein intermediate chain binding"/>
    <property type="evidence" value="ECO:0007669"/>
    <property type="project" value="InterPro"/>
</dbReference>
<sequence length="885" mass="99134">MRPVLAPALIIANPKADSRFYMETTNMEHLSSTVEAFLVEFNNMSKKPMNLVLFTFAIEHVSRICRILAQPRSHGLLVGLGGSGRQSLTRLAAHINEYDLLQVEMSRTYGKAEWREDLKTLLKKSSTPDLHMVFLFIESQIKEEGFLEDVNNMLNSGEVPNIFNADEKAEIQEKMRVVDRQRDKSLQTDGSPTALHAYFVSIVRDQLHIVLAMSPAGSSLRTRIRKFPALVNCCTIDWFQEWPPDALLAVATRFLKDIELSDLERDTAIKLCQVFHTDTQELTRDFLIRLKRNPALAVATRFLKDIELSELERDTAIKLCQVFHTDTQELTRDFLIRLKRNPALAVATRFLKDIELSELERDTAIKLCQVFHTDTQELTRDFLIRLKRYNYVTPTAYLELINMFKTLLTRKRTELLSGEKRYLTGLDQLAIASTSVAALQQALEILQPKLAAGAAAVAETTAKVEKEKEGVALVEADVLKDQEAASAQAAEAQGIKDECDADLSEALPILESALAALDTLTPQDITFIKTMKSPPRGIRLVMEAICILKDVKPDKLPNPSGVGTIEDYWGPSKKILNDIKFLESLQNYDKDNIPPAIMKKLQATVMQDEGFVPEKIRTVSVAAEGMCKWVIAMTKYDKVAKIVAPKKQRLAAAQAVYDKAMAALAVKQEQLKEVQQKLAKLEDALAEQSRQQKLLDDEVADCSNKLARAKMLISGLGGEKTRWTQVAKDLRETYNTLTGDILIASGIIAYLGPFTATFRGQQITAWARACHDCGLVCTLDYSLIKTLGEPVTIQQWNIDGLPSDDFSVNSAIIIRTARRWPLMIDPQGQANRWIKNMEKPNNLCVVRMTQADLGRVLENAVQFGQPVSTGPRSRVLATHIASVIR</sequence>
<evidence type="ECO:0000256" key="4">
    <source>
        <dbReference type="ARBA" id="ARBA00022701"/>
    </source>
</evidence>
<dbReference type="InterPro" id="IPR035706">
    <property type="entry name" value="AAA_9"/>
</dbReference>
<dbReference type="GO" id="GO:0005930">
    <property type="term" value="C:axoneme"/>
    <property type="evidence" value="ECO:0007669"/>
    <property type="project" value="UniProtKB-SubCell"/>
</dbReference>
<dbReference type="GO" id="GO:0007018">
    <property type="term" value="P:microtubule-based movement"/>
    <property type="evidence" value="ECO:0007669"/>
    <property type="project" value="InterPro"/>
</dbReference>
<evidence type="ECO:0000256" key="2">
    <source>
        <dbReference type="ARBA" id="ARBA00008887"/>
    </source>
</evidence>
<evidence type="ECO:0000256" key="3">
    <source>
        <dbReference type="ARBA" id="ARBA00022490"/>
    </source>
</evidence>
<evidence type="ECO:0000259" key="15">
    <source>
        <dbReference type="Pfam" id="PF12780"/>
    </source>
</evidence>
<dbReference type="Gene3D" id="3.40.50.300">
    <property type="entry name" value="P-loop containing nucleotide triphosphate hydrolases"/>
    <property type="match status" value="2"/>
</dbReference>
<feature type="domain" description="Dynein heavy chain coiled coil stalk" evidence="14">
    <location>
        <begin position="463"/>
        <end position="762"/>
    </location>
</feature>
<keyword evidence="10" id="KW-0505">Motor protein</keyword>
<dbReference type="GO" id="GO:0005524">
    <property type="term" value="F:ATP binding"/>
    <property type="evidence" value="ECO:0007669"/>
    <property type="project" value="UniProtKB-KW"/>
</dbReference>
<keyword evidence="6" id="KW-0067">ATP-binding</keyword>
<keyword evidence="18" id="KW-1185">Reference proteome</keyword>
<dbReference type="InterPro" id="IPR024743">
    <property type="entry name" value="Dynein_HC_stalk"/>
</dbReference>
<keyword evidence="9" id="KW-0969">Cilium</keyword>
<evidence type="ECO:0000256" key="10">
    <source>
        <dbReference type="ARBA" id="ARBA00023175"/>
    </source>
</evidence>
<feature type="coiled-coil region" evidence="13">
    <location>
        <begin position="657"/>
        <end position="698"/>
    </location>
</feature>
<evidence type="ECO:0000256" key="1">
    <source>
        <dbReference type="ARBA" id="ARBA00004430"/>
    </source>
</evidence>
<evidence type="ECO:0000256" key="6">
    <source>
        <dbReference type="ARBA" id="ARBA00022840"/>
    </source>
</evidence>
<gene>
    <name evidence="17" type="ORF">PLXY2_LOCUS2143</name>
</gene>
<keyword evidence="11" id="KW-0206">Cytoskeleton</keyword>
<dbReference type="InterPro" id="IPR026983">
    <property type="entry name" value="DHC"/>
</dbReference>
<evidence type="ECO:0000259" key="14">
    <source>
        <dbReference type="Pfam" id="PF12777"/>
    </source>
</evidence>
<dbReference type="SUPFAM" id="SSF52540">
    <property type="entry name" value="P-loop containing nucleoside triphosphate hydrolases"/>
    <property type="match status" value="1"/>
</dbReference>
<keyword evidence="3" id="KW-0963">Cytoplasm</keyword>
<protein>
    <submittedName>
        <fullName evidence="17">(diamondback moth) hypothetical protein</fullName>
    </submittedName>
</protein>
<evidence type="ECO:0000256" key="12">
    <source>
        <dbReference type="ARBA" id="ARBA00023273"/>
    </source>
</evidence>
<dbReference type="AlphaFoldDB" id="A0A8S4DG96"/>
<evidence type="ECO:0000256" key="8">
    <source>
        <dbReference type="ARBA" id="ARBA00023054"/>
    </source>
</evidence>
<dbReference type="InterPro" id="IPR027417">
    <property type="entry name" value="P-loop_NTPase"/>
</dbReference>
<comment type="similarity">
    <text evidence="2">Belongs to the dynein heavy chain family.</text>
</comment>
<dbReference type="Gene3D" id="1.20.920.20">
    <property type="match status" value="1"/>
</dbReference>
<reference evidence="17" key="1">
    <citation type="submission" date="2020-11" db="EMBL/GenBank/DDBJ databases">
        <authorList>
            <person name="Whiteford S."/>
        </authorList>
    </citation>
    <scope>NUCLEOTIDE SEQUENCE</scope>
</reference>
<dbReference type="SUPFAM" id="SSF90257">
    <property type="entry name" value="Myosin rod fragments"/>
    <property type="match status" value="1"/>
</dbReference>
<feature type="domain" description="Dynein heavy chain AAA module D4" evidence="15">
    <location>
        <begin position="345"/>
        <end position="407"/>
    </location>
</feature>
<evidence type="ECO:0000256" key="5">
    <source>
        <dbReference type="ARBA" id="ARBA00022741"/>
    </source>
</evidence>
<evidence type="ECO:0000259" key="16">
    <source>
        <dbReference type="Pfam" id="PF12781"/>
    </source>
</evidence>
<comment type="caution">
    <text evidence="17">The sequence shown here is derived from an EMBL/GenBank/DDBJ whole genome shotgun (WGS) entry which is preliminary data.</text>
</comment>
<evidence type="ECO:0000256" key="7">
    <source>
        <dbReference type="ARBA" id="ARBA00023017"/>
    </source>
</evidence>
<name>A0A8S4DG96_PLUXY</name>
<evidence type="ECO:0000256" key="9">
    <source>
        <dbReference type="ARBA" id="ARBA00023069"/>
    </source>
</evidence>